<evidence type="ECO:0000256" key="1">
    <source>
        <dbReference type="ARBA" id="ARBA00010139"/>
    </source>
</evidence>
<name>A0A7I9V9A3_9ACTN</name>
<keyword evidence="7" id="KW-1185">Reference proteome</keyword>
<dbReference type="GO" id="GO:0004499">
    <property type="term" value="F:N,N-dimethylaniline monooxygenase activity"/>
    <property type="evidence" value="ECO:0007669"/>
    <property type="project" value="InterPro"/>
</dbReference>
<comment type="caution">
    <text evidence="6">The sequence shown here is derived from an EMBL/GenBank/DDBJ whole genome shotgun (WGS) entry which is preliminary data.</text>
</comment>
<evidence type="ECO:0000256" key="2">
    <source>
        <dbReference type="ARBA" id="ARBA00022630"/>
    </source>
</evidence>
<proteinExistence type="inferred from homology"/>
<keyword evidence="3" id="KW-0274">FAD</keyword>
<keyword evidence="6" id="KW-0503">Monooxygenase</keyword>
<evidence type="ECO:0000313" key="6">
    <source>
        <dbReference type="EMBL" id="GEE01660.1"/>
    </source>
</evidence>
<evidence type="ECO:0000313" key="7">
    <source>
        <dbReference type="Proteomes" id="UP000444960"/>
    </source>
</evidence>
<feature type="region of interest" description="Disordered" evidence="5">
    <location>
        <begin position="1"/>
        <end position="21"/>
    </location>
</feature>
<dbReference type="PANTHER" id="PTHR42877">
    <property type="entry name" value="L-ORNITHINE N(5)-MONOOXYGENASE-RELATED"/>
    <property type="match status" value="1"/>
</dbReference>
<dbReference type="SUPFAM" id="SSF51905">
    <property type="entry name" value="FAD/NAD(P)-binding domain"/>
    <property type="match status" value="2"/>
</dbReference>
<keyword evidence="2" id="KW-0285">Flavoprotein</keyword>
<dbReference type="EMBL" id="BJOV01000003">
    <property type="protein sequence ID" value="GEE01660.1"/>
    <property type="molecule type" value="Genomic_DNA"/>
</dbReference>
<dbReference type="AlphaFoldDB" id="A0A7I9V9A3"/>
<dbReference type="InterPro" id="IPR020946">
    <property type="entry name" value="Flavin_mOase-like"/>
</dbReference>
<dbReference type="InterPro" id="IPR036188">
    <property type="entry name" value="FAD/NAD-bd_sf"/>
</dbReference>
<dbReference type="Proteomes" id="UP000444960">
    <property type="component" value="Unassembled WGS sequence"/>
</dbReference>
<dbReference type="GO" id="GO:0050661">
    <property type="term" value="F:NADP binding"/>
    <property type="evidence" value="ECO:0007669"/>
    <property type="project" value="InterPro"/>
</dbReference>
<evidence type="ECO:0000256" key="4">
    <source>
        <dbReference type="ARBA" id="ARBA00023002"/>
    </source>
</evidence>
<comment type="similarity">
    <text evidence="1">Belongs to the FAD-binding monooxygenase family.</text>
</comment>
<protein>
    <submittedName>
        <fullName evidence="6">Monooxygenase</fullName>
    </submittedName>
</protein>
<evidence type="ECO:0000256" key="3">
    <source>
        <dbReference type="ARBA" id="ARBA00022827"/>
    </source>
</evidence>
<dbReference type="InterPro" id="IPR051209">
    <property type="entry name" value="FAD-bind_Monooxygenase_sf"/>
</dbReference>
<keyword evidence="4" id="KW-0560">Oxidoreductase</keyword>
<reference evidence="7" key="1">
    <citation type="submission" date="2019-06" db="EMBL/GenBank/DDBJ databases">
        <title>Gordonia isolated from sludge of a wastewater treatment plant.</title>
        <authorList>
            <person name="Tamura T."/>
            <person name="Aoyama K."/>
            <person name="Kang Y."/>
            <person name="Saito S."/>
            <person name="Akiyama N."/>
            <person name="Yazawa K."/>
            <person name="Gonoi T."/>
            <person name="Mikami Y."/>
        </authorList>
    </citation>
    <scope>NUCLEOTIDE SEQUENCE [LARGE SCALE GENOMIC DNA]</scope>
    <source>
        <strain evidence="7">NBRC 107696</strain>
    </source>
</reference>
<dbReference type="GO" id="GO:0050660">
    <property type="term" value="F:flavin adenine dinucleotide binding"/>
    <property type="evidence" value="ECO:0007669"/>
    <property type="project" value="InterPro"/>
</dbReference>
<evidence type="ECO:0000256" key="5">
    <source>
        <dbReference type="SAM" id="MobiDB-lite"/>
    </source>
</evidence>
<gene>
    <name evidence="6" type="ORF">nbrc107696_21060</name>
</gene>
<sequence length="663" mass="72474">MNKVRPVRGAPMTASHPSPPVTATADELAAAVAEANIPTLQLVLAQLTGDDGWLTGDNTPSRTIALNDNDDGGFDAEHQSRIRAAVVDALLDIRDGRAEVPAPPSDERLITMLSRSLGEEVPIEYRPLMAEEGNFRPRDAVAWHGPRPTAADGLHVLIIGAGASGIAAAVQLDRLGIAYTIVERRSEIGGVWRDNVYPGAGVDTPAHLYAYSFAPNNWSRYYAKQPEVLAYLQRIASESGVGDRVLLNTEVERVRWDAAENEWVAELRHPLTGVTTLSATAVLTCVGTLTEPSVPTVPGHDVFAGEQFHSARWNTDLDLAGKRVAIIGTGATAMQIVPAIADTAAHTTIFQRTPQWLVPNVNYLRQVSGGVSTAMEQIPFYAAFYRQRLIWQFQDKLLATLKRDPCWEHPERSVNDQNDKHRRFLTKAMLTQLGDDAAELEDSVIPDYPPYSKRILMDNEWIDTIRRDDVTLVAAGVSGLDERSVIDSTGAAHLADVIVYATGFQVRKMLATVEVIGHDGVSIRDVWGDDDASAYVGVTVPGFPNFFVVGGPQTTPAHGGSAIYISECAIAYALGALVEMAENSIASIDVRRDVFTDYNARVDAEHETLVWTHPGTTNWYRNSAGRVISALPWRGVDYRAMTEHPDLDDYIVVPRHEPVRNVG</sequence>
<dbReference type="Pfam" id="PF00743">
    <property type="entry name" value="FMO-like"/>
    <property type="match status" value="1"/>
</dbReference>
<dbReference type="Gene3D" id="3.50.50.60">
    <property type="entry name" value="FAD/NAD(P)-binding domain"/>
    <property type="match status" value="2"/>
</dbReference>
<dbReference type="PRINTS" id="PR00411">
    <property type="entry name" value="PNDRDTASEI"/>
</dbReference>
<organism evidence="6 7">
    <name type="scientific">Gordonia spumicola</name>
    <dbReference type="NCBI Taxonomy" id="589161"/>
    <lineage>
        <taxon>Bacteria</taxon>
        <taxon>Bacillati</taxon>
        <taxon>Actinomycetota</taxon>
        <taxon>Actinomycetes</taxon>
        <taxon>Mycobacteriales</taxon>
        <taxon>Gordoniaceae</taxon>
        <taxon>Gordonia</taxon>
    </lineage>
</organism>
<accession>A0A7I9V9A3</accession>
<dbReference type="PANTHER" id="PTHR42877:SF4">
    <property type="entry name" value="FAD_NAD(P)-BINDING DOMAIN-CONTAINING PROTEIN-RELATED"/>
    <property type="match status" value="1"/>
</dbReference>
<dbReference type="PRINTS" id="PR00368">
    <property type="entry name" value="FADPNR"/>
</dbReference>